<evidence type="ECO:0000256" key="11">
    <source>
        <dbReference type="SAM" id="SignalP"/>
    </source>
</evidence>
<dbReference type="GO" id="GO:0005886">
    <property type="term" value="C:plasma membrane"/>
    <property type="evidence" value="ECO:0007669"/>
    <property type="project" value="UniProtKB-SubCell"/>
</dbReference>
<dbReference type="GO" id="GO:0012505">
    <property type="term" value="C:endomembrane system"/>
    <property type="evidence" value="ECO:0007669"/>
    <property type="project" value="UniProtKB-SubCell"/>
</dbReference>
<evidence type="ECO:0000256" key="9">
    <source>
        <dbReference type="ARBA" id="ARBA00023180"/>
    </source>
</evidence>
<dbReference type="PANTHER" id="PTHR31030">
    <property type="entry name" value="PLASMA MEMBRANE FUSION PROTEIN PRM1"/>
    <property type="match status" value="1"/>
</dbReference>
<evidence type="ECO:0000256" key="6">
    <source>
        <dbReference type="ARBA" id="ARBA00022971"/>
    </source>
</evidence>
<proteinExistence type="inferred from homology"/>
<protein>
    <recommendedName>
        <fullName evidence="10">Plasma membrane fusion protein PRM1</fullName>
    </recommendedName>
</protein>
<evidence type="ECO:0000256" key="5">
    <source>
        <dbReference type="ARBA" id="ARBA00022692"/>
    </source>
</evidence>
<dbReference type="PANTHER" id="PTHR31030:SF1">
    <property type="entry name" value="PLASMA MEMBRANE FUSION PROTEIN PRM1"/>
    <property type="match status" value="1"/>
</dbReference>
<dbReference type="AlphaFoldDB" id="A0AAD7VA25"/>
<sequence length="573" mass="63181">MIQQHYTLAWLNMATLALIPVLVTMCKVQASITSTIAAAQAIAHRGCDDMNAAAARVVSIPAVLRERAYTEMQTTADNLLRGLITAIDTLEGIVLWIIGLYKSTFRCLLGLAVNGVMSVVSKIAGPVQETAENILQGGANVLQQLVGNNQPNQQQPNVSLGDWAGGMQDVQQKVEQWTKGENDPLNALVSAPFEKIKEDIQASLGQWKPPHYNNNNETAGVIASSSDEKMHATTWCTAEPLVNALDDTKTKLHTVICICIVIVVLFIVVIICINMLYMRRRSQFLTQWRRQLAYDLTTHDVKEQDRALRKEQQHALDQELALFGDAHQHAASTLLDPHSRMARWIRTLAIHRYAVYCLLVGVVGLVGTYTLHVIIDKVLVGLTPGFDAAANAWTSDVAGSATSSALQQLDTQLEEINSWITHAEQDINEHAFGVVRSIATAANSTLGVVTQHVTDFVQTTLGGTILEQPAKDILDCVMMFKIDKIEQGLGYIVQHAHVNLTRYEAADVRTTIQSSLQDMQIAPIHDMWQSLNDAVTRTIQGDLTFYWVMLAMWCLAVVCVLSTSIINKALNKK</sequence>
<keyword evidence="10" id="KW-1003">Cell membrane</keyword>
<dbReference type="GO" id="GO:0043332">
    <property type="term" value="C:mating projection tip"/>
    <property type="evidence" value="ECO:0007669"/>
    <property type="project" value="UniProtKB-UniRule"/>
</dbReference>
<comment type="similarity">
    <text evidence="4 10">Belongs to the PRM1 family.</text>
</comment>
<feature type="signal peptide" evidence="11">
    <location>
        <begin position="1"/>
        <end position="30"/>
    </location>
</feature>
<keyword evidence="7 10" id="KW-1133">Transmembrane helix</keyword>
<comment type="subcellular location">
    <subcellularLocation>
        <location evidence="3">Cell envelope</location>
    </subcellularLocation>
    <subcellularLocation>
        <location evidence="10">Cell membrane</location>
        <topology evidence="10">Multi-pass membrane protein</topology>
    </subcellularLocation>
    <subcellularLocation>
        <location evidence="2">Endomembrane system</location>
        <topology evidence="2">Multi-pass membrane protein</topology>
    </subcellularLocation>
</comment>
<evidence type="ECO:0000313" key="12">
    <source>
        <dbReference type="EMBL" id="KAJ8660326.1"/>
    </source>
</evidence>
<dbReference type="Proteomes" id="UP001234581">
    <property type="component" value="Unassembled WGS sequence"/>
</dbReference>
<evidence type="ECO:0000256" key="4">
    <source>
        <dbReference type="ARBA" id="ARBA00010780"/>
    </source>
</evidence>
<evidence type="ECO:0000256" key="10">
    <source>
        <dbReference type="RuleBase" id="RU366035"/>
    </source>
</evidence>
<keyword evidence="6 10" id="KW-0184">Conjugation</keyword>
<reference evidence="12 13" key="1">
    <citation type="submission" date="2023-03" db="EMBL/GenBank/DDBJ databases">
        <title>Genome sequence of Lichtheimia ornata CBS 291.66.</title>
        <authorList>
            <person name="Mohabir J.T."/>
            <person name="Shea T.P."/>
            <person name="Kurbessoian T."/>
            <person name="Berby B."/>
            <person name="Fontaine J."/>
            <person name="Livny J."/>
            <person name="Gnirke A."/>
            <person name="Stajich J.E."/>
            <person name="Cuomo C.A."/>
        </authorList>
    </citation>
    <scope>NUCLEOTIDE SEQUENCE [LARGE SCALE GENOMIC DNA]</scope>
    <source>
        <strain evidence="12">CBS 291.66</strain>
    </source>
</reference>
<comment type="caution">
    <text evidence="10">Lacks conserved residue(s) required for the propagation of feature annotation.</text>
</comment>
<feature type="chain" id="PRO_5041928957" description="Plasma membrane fusion protein PRM1" evidence="11">
    <location>
        <begin position="31"/>
        <end position="573"/>
    </location>
</feature>
<gene>
    <name evidence="12" type="ORF">O0I10_003783</name>
</gene>
<keyword evidence="5 10" id="KW-0812">Transmembrane</keyword>
<evidence type="ECO:0000256" key="1">
    <source>
        <dbReference type="ARBA" id="ARBA00002512"/>
    </source>
</evidence>
<comment type="caution">
    <text evidence="12">The sequence shown here is derived from an EMBL/GenBank/DDBJ whole genome shotgun (WGS) entry which is preliminary data.</text>
</comment>
<dbReference type="RefSeq" id="XP_058345239.1">
    <property type="nucleotide sequence ID" value="XM_058483850.1"/>
</dbReference>
<name>A0AAD7VA25_9FUNG</name>
<dbReference type="EMBL" id="JARTCD010000013">
    <property type="protein sequence ID" value="KAJ8660326.1"/>
    <property type="molecule type" value="Genomic_DNA"/>
</dbReference>
<evidence type="ECO:0000256" key="7">
    <source>
        <dbReference type="ARBA" id="ARBA00022989"/>
    </source>
</evidence>
<organism evidence="12 13">
    <name type="scientific">Lichtheimia ornata</name>
    <dbReference type="NCBI Taxonomy" id="688661"/>
    <lineage>
        <taxon>Eukaryota</taxon>
        <taxon>Fungi</taxon>
        <taxon>Fungi incertae sedis</taxon>
        <taxon>Mucoromycota</taxon>
        <taxon>Mucoromycotina</taxon>
        <taxon>Mucoromycetes</taxon>
        <taxon>Mucorales</taxon>
        <taxon>Lichtheimiaceae</taxon>
        <taxon>Lichtheimia</taxon>
    </lineage>
</organism>
<keyword evidence="11" id="KW-0732">Signal</keyword>
<dbReference type="InterPro" id="IPR026777">
    <property type="entry name" value="PRM1"/>
</dbReference>
<evidence type="ECO:0000313" key="13">
    <source>
        <dbReference type="Proteomes" id="UP001234581"/>
    </source>
</evidence>
<accession>A0AAD7VA25</accession>
<dbReference type="GeneID" id="83211196"/>
<feature type="transmembrane region" description="Helical" evidence="10">
    <location>
        <begin position="353"/>
        <end position="375"/>
    </location>
</feature>
<keyword evidence="13" id="KW-1185">Reference proteome</keyword>
<evidence type="ECO:0000256" key="8">
    <source>
        <dbReference type="ARBA" id="ARBA00023136"/>
    </source>
</evidence>
<keyword evidence="9" id="KW-0325">Glycoprotein</keyword>
<keyword evidence="8 10" id="KW-0472">Membrane</keyword>
<dbReference type="GO" id="GO:0032220">
    <property type="term" value="P:plasma membrane fusion involved in cytogamy"/>
    <property type="evidence" value="ECO:0007669"/>
    <property type="project" value="TreeGrafter"/>
</dbReference>
<evidence type="ECO:0000256" key="2">
    <source>
        <dbReference type="ARBA" id="ARBA00004127"/>
    </source>
</evidence>
<feature type="transmembrane region" description="Helical" evidence="10">
    <location>
        <begin position="252"/>
        <end position="277"/>
    </location>
</feature>
<evidence type="ECO:0000256" key="3">
    <source>
        <dbReference type="ARBA" id="ARBA00004196"/>
    </source>
</evidence>
<feature type="transmembrane region" description="Helical" evidence="10">
    <location>
        <begin position="545"/>
        <end position="566"/>
    </location>
</feature>
<comment type="function">
    <text evidence="1 10">Involved in cell fusion during mating by stabilizing the plasma membrane fusion event.</text>
</comment>